<name>A0A401GUE3_9APHY</name>
<dbReference type="Pfam" id="PF12937">
    <property type="entry name" value="F-box-like"/>
    <property type="match status" value="1"/>
</dbReference>
<keyword evidence="3" id="KW-1185">Reference proteome</keyword>
<proteinExistence type="predicted"/>
<dbReference type="EMBL" id="BFAD01000008">
    <property type="protein sequence ID" value="GBE85847.1"/>
    <property type="molecule type" value="Genomic_DNA"/>
</dbReference>
<sequence length="554" mass="61794">MVEQVSAFKLPQSGEVASDNLSSEQTCGYFAGEKDETTQNLNALHNSFAAVNHLPNELLVEIFSYVNCDDSMQSHHMLLNLTMVCHYWREVSIMAPKLWTNIEIPSNLDLLRLQLQRSCDAPVKLSYKGIGGRHFVDDNSVCRLMDMISPHASHIYSLHLSDFFAWYSAPSSSPVEMVLAALDFPMPELEALSFVFVSTQSAPVPFEPASDQFPRLRSLSLSGVYILWTSALLQNLVFLAIQLRDDSFDPQGRLYDSASMDTVLNALEACLSLEDLKLIWCGPKVPDTSNPARFVSLPRLQRLSLEDNADTLSALLSHLIIPPQATITAVIDGPLPMGWRGSRIGSISPQDDPLRDPTRHIPSNQLVGAYDSPDCSESSVRLEMRCNFIFPDWMPEELNRLSLLPIATREFTELFASIGAPVSTLRVFGFLGFMRERDWVDALACFPHLKHLGVGYAGNVCALFHALDIRMPPRPPRVVCPHLQVLDLDLVNTSASFGQHSAGALLACLRSRARVGARLKRLRLKGFDAILYHRIRKMMKHLVDKFSFVADPGC</sequence>
<protein>
    <recommendedName>
        <fullName evidence="1">F-box domain-containing protein</fullName>
    </recommendedName>
</protein>
<feature type="domain" description="F-box" evidence="1">
    <location>
        <begin position="48"/>
        <end position="102"/>
    </location>
</feature>
<evidence type="ECO:0000313" key="2">
    <source>
        <dbReference type="EMBL" id="GBE85847.1"/>
    </source>
</evidence>
<evidence type="ECO:0000313" key="3">
    <source>
        <dbReference type="Proteomes" id="UP000287166"/>
    </source>
</evidence>
<comment type="caution">
    <text evidence="2">The sequence shown here is derived from an EMBL/GenBank/DDBJ whole genome shotgun (WGS) entry which is preliminary data.</text>
</comment>
<dbReference type="RefSeq" id="XP_027616760.1">
    <property type="nucleotide sequence ID" value="XM_027760959.1"/>
</dbReference>
<reference evidence="2 3" key="1">
    <citation type="journal article" date="2018" name="Sci. Rep.">
        <title>Genome sequence of the cauliflower mushroom Sparassis crispa (Hanabiratake) and its association with beneficial usage.</title>
        <authorList>
            <person name="Kiyama R."/>
            <person name="Furutani Y."/>
            <person name="Kawaguchi K."/>
            <person name="Nakanishi T."/>
        </authorList>
    </citation>
    <scope>NUCLEOTIDE SEQUENCE [LARGE SCALE GENOMIC DNA]</scope>
</reference>
<dbReference type="CDD" id="cd09917">
    <property type="entry name" value="F-box_SF"/>
    <property type="match status" value="1"/>
</dbReference>
<dbReference type="OrthoDB" id="2758792at2759"/>
<dbReference type="PROSITE" id="PS50181">
    <property type="entry name" value="FBOX"/>
    <property type="match status" value="1"/>
</dbReference>
<dbReference type="InterPro" id="IPR001810">
    <property type="entry name" value="F-box_dom"/>
</dbReference>
<dbReference type="GeneID" id="38782764"/>
<dbReference type="InterPro" id="IPR032675">
    <property type="entry name" value="LRR_dom_sf"/>
</dbReference>
<accession>A0A401GUE3</accession>
<dbReference type="AlphaFoldDB" id="A0A401GUE3"/>
<dbReference type="SUPFAM" id="SSF52047">
    <property type="entry name" value="RNI-like"/>
    <property type="match status" value="1"/>
</dbReference>
<dbReference type="PANTHER" id="PTHR38926">
    <property type="entry name" value="F-BOX DOMAIN CONTAINING PROTEIN, EXPRESSED"/>
    <property type="match status" value="1"/>
</dbReference>
<evidence type="ECO:0000259" key="1">
    <source>
        <dbReference type="PROSITE" id="PS50181"/>
    </source>
</evidence>
<dbReference type="InParanoid" id="A0A401GUE3"/>
<gene>
    <name evidence="2" type="ORF">SCP_0803690</name>
</gene>
<dbReference type="InterPro" id="IPR036047">
    <property type="entry name" value="F-box-like_dom_sf"/>
</dbReference>
<organism evidence="2 3">
    <name type="scientific">Sparassis crispa</name>
    <dbReference type="NCBI Taxonomy" id="139825"/>
    <lineage>
        <taxon>Eukaryota</taxon>
        <taxon>Fungi</taxon>
        <taxon>Dikarya</taxon>
        <taxon>Basidiomycota</taxon>
        <taxon>Agaricomycotina</taxon>
        <taxon>Agaricomycetes</taxon>
        <taxon>Polyporales</taxon>
        <taxon>Sparassidaceae</taxon>
        <taxon>Sparassis</taxon>
    </lineage>
</organism>
<dbReference type="STRING" id="139825.A0A401GUE3"/>
<dbReference type="SUPFAM" id="SSF81383">
    <property type="entry name" value="F-box domain"/>
    <property type="match status" value="1"/>
</dbReference>
<dbReference type="Proteomes" id="UP000287166">
    <property type="component" value="Unassembled WGS sequence"/>
</dbReference>
<dbReference type="PANTHER" id="PTHR38926:SF5">
    <property type="entry name" value="F-BOX AND LEUCINE-RICH REPEAT PROTEIN 6"/>
    <property type="match status" value="1"/>
</dbReference>
<dbReference type="Gene3D" id="3.80.10.10">
    <property type="entry name" value="Ribonuclease Inhibitor"/>
    <property type="match status" value="1"/>
</dbReference>
<dbReference type="Gene3D" id="1.20.1280.50">
    <property type="match status" value="1"/>
</dbReference>